<sequence length="171" mass="19732">MTTTEVSQKTRVLVQPQSRYKQYHPKGTESYYYAQYRDSMLDWGDNVFLYYLQKQNHQSTPMTSLSGNGEKHIGPFVTGEEDYSSQGQPIYERDVGVWWWDTSLPLNLATISECQQLYQRGLTSHTLYSNNLLHCADPVHAGYITLRDQTIMLLNLICNSLMDSPHTACCY</sequence>
<protein>
    <submittedName>
        <fullName evidence="1">Uncharacterized protein</fullName>
    </submittedName>
</protein>
<proteinExistence type="predicted"/>
<gene>
    <name evidence="1" type="ORF">Pmani_002024</name>
</gene>
<organism evidence="1 2">
    <name type="scientific">Petrolisthes manimaculis</name>
    <dbReference type="NCBI Taxonomy" id="1843537"/>
    <lineage>
        <taxon>Eukaryota</taxon>
        <taxon>Metazoa</taxon>
        <taxon>Ecdysozoa</taxon>
        <taxon>Arthropoda</taxon>
        <taxon>Crustacea</taxon>
        <taxon>Multicrustacea</taxon>
        <taxon>Malacostraca</taxon>
        <taxon>Eumalacostraca</taxon>
        <taxon>Eucarida</taxon>
        <taxon>Decapoda</taxon>
        <taxon>Pleocyemata</taxon>
        <taxon>Anomura</taxon>
        <taxon>Galatheoidea</taxon>
        <taxon>Porcellanidae</taxon>
        <taxon>Petrolisthes</taxon>
    </lineage>
</organism>
<evidence type="ECO:0000313" key="1">
    <source>
        <dbReference type="EMBL" id="KAK4327508.1"/>
    </source>
</evidence>
<dbReference type="AlphaFoldDB" id="A0AAE1QL54"/>
<accession>A0AAE1QL54</accession>
<keyword evidence="2" id="KW-1185">Reference proteome</keyword>
<comment type="caution">
    <text evidence="1">The sequence shown here is derived from an EMBL/GenBank/DDBJ whole genome shotgun (WGS) entry which is preliminary data.</text>
</comment>
<name>A0AAE1QL54_9EUCA</name>
<evidence type="ECO:0000313" key="2">
    <source>
        <dbReference type="Proteomes" id="UP001292094"/>
    </source>
</evidence>
<dbReference type="EMBL" id="JAWZYT010000145">
    <property type="protein sequence ID" value="KAK4327508.1"/>
    <property type="molecule type" value="Genomic_DNA"/>
</dbReference>
<reference evidence="1" key="1">
    <citation type="submission" date="2023-11" db="EMBL/GenBank/DDBJ databases">
        <title>Genome assemblies of two species of porcelain crab, Petrolisthes cinctipes and Petrolisthes manimaculis (Anomura: Porcellanidae).</title>
        <authorList>
            <person name="Angst P."/>
        </authorList>
    </citation>
    <scope>NUCLEOTIDE SEQUENCE</scope>
    <source>
        <strain evidence="1">PB745_02</strain>
        <tissue evidence="1">Gill</tissue>
    </source>
</reference>
<dbReference type="Proteomes" id="UP001292094">
    <property type="component" value="Unassembled WGS sequence"/>
</dbReference>